<dbReference type="InterPro" id="IPR001343">
    <property type="entry name" value="Hemolysn_Ca-bd"/>
</dbReference>
<gene>
    <name evidence="3" type="ORF">OH818_07750</name>
</gene>
<dbReference type="Pfam" id="PF00353">
    <property type="entry name" value="HemolysinCabind"/>
    <property type="match status" value="4"/>
</dbReference>
<dbReference type="PANTHER" id="PTHR38340:SF1">
    <property type="entry name" value="S-LAYER PROTEIN"/>
    <property type="match status" value="1"/>
</dbReference>
<dbReference type="RefSeq" id="WP_268882464.1">
    <property type="nucleotide sequence ID" value="NZ_CP114029.1"/>
</dbReference>
<dbReference type="Proteomes" id="UP001164020">
    <property type="component" value="Chromosome"/>
</dbReference>
<keyword evidence="2" id="KW-0964">Secreted</keyword>
<comment type="subcellular location">
    <subcellularLocation>
        <location evidence="1">Secreted</location>
    </subcellularLocation>
</comment>
<evidence type="ECO:0000313" key="3">
    <source>
        <dbReference type="EMBL" id="WAP70033.1"/>
    </source>
</evidence>
<protein>
    <submittedName>
        <fullName evidence="3">Calcium-binding protein</fullName>
    </submittedName>
</protein>
<name>A0ABY7C5I6_9HYPH</name>
<dbReference type="InterPro" id="IPR050557">
    <property type="entry name" value="RTX_toxin/Mannuronan_C5-epim"/>
</dbReference>
<dbReference type="InterPro" id="IPR011049">
    <property type="entry name" value="Serralysin-like_metalloprot_C"/>
</dbReference>
<dbReference type="PANTHER" id="PTHR38340">
    <property type="entry name" value="S-LAYER PROTEIN"/>
    <property type="match status" value="1"/>
</dbReference>
<dbReference type="EMBL" id="CP114029">
    <property type="protein sequence ID" value="WAP70033.1"/>
    <property type="molecule type" value="Genomic_DNA"/>
</dbReference>
<reference evidence="3" key="1">
    <citation type="submission" date="2022-12" db="EMBL/GenBank/DDBJ databases">
        <title>Jiella pelagia sp. nov., isolated from phosphonate enriched culture of Northwest Pacific surface seawater.</title>
        <authorList>
            <person name="Shin D.Y."/>
            <person name="Hwang C.Y."/>
        </authorList>
    </citation>
    <scope>NUCLEOTIDE SEQUENCE</scope>
    <source>
        <strain evidence="3">HL-NP1</strain>
    </source>
</reference>
<dbReference type="PROSITE" id="PS00330">
    <property type="entry name" value="HEMOLYSIN_CALCIUM"/>
    <property type="match status" value="4"/>
</dbReference>
<organism evidence="3 4">
    <name type="scientific">Jiella pelagia</name>
    <dbReference type="NCBI Taxonomy" id="2986949"/>
    <lineage>
        <taxon>Bacteria</taxon>
        <taxon>Pseudomonadati</taxon>
        <taxon>Pseudomonadota</taxon>
        <taxon>Alphaproteobacteria</taxon>
        <taxon>Hyphomicrobiales</taxon>
        <taxon>Aurantimonadaceae</taxon>
        <taxon>Jiella</taxon>
    </lineage>
</organism>
<dbReference type="PRINTS" id="PR00313">
    <property type="entry name" value="CABNDNGRPT"/>
</dbReference>
<dbReference type="InterPro" id="IPR018511">
    <property type="entry name" value="Hemolysin-typ_Ca-bd_CS"/>
</dbReference>
<dbReference type="Gene3D" id="2.150.10.10">
    <property type="entry name" value="Serralysin-like metalloprotease, C-terminal"/>
    <property type="match status" value="3"/>
</dbReference>
<evidence type="ECO:0000256" key="2">
    <source>
        <dbReference type="ARBA" id="ARBA00022525"/>
    </source>
</evidence>
<sequence>MTTVISISQTSGLVIDDSNVADGPFYVLPNVFIQSDGGSSNDAIRITASTADADITVTGLLIAANDCVEVNGGDRVVLTRTGVISGNYGFFTNSTDDNVFVVDGLIDATTNGILLSYGTGNSVTIGGHVMGDIGVREYTGGNTVRITAGGVLEGHSWAYVTDFSGPASTLVNHGTILGGTGGAIFGELDHALNVTNSGVISGNVDLGTGADKVVNTGVIDGNVDLGGGADVFRMLGSGVVTGDIFGGAGNDFFRGADLSDSFFGGDDNDTLLGGGGTDSLNGEAGNDTLRGGSGADELNGGIGLDFAIYDDSDAGVTVNLTSGRGAFGYAAGDTLVSIEHLRGSGYADTLLGDGANNIIRGGDGNDDIRGYAGNDLLFGGEGNDTLFGYFGNDTLSGEDGNDTVLGGVGNDTIIGDADAADDTYNGEAGTDTIDYSAVTSAISVNLNLGVANGLAIGSDSLANFERVLSGSGNDALVASATTLLMDGGGGNDAMVGSSGDNVLIGGIGNDNLRGFAGNDTLNGGTGNDRLEGNAGNDLFVFADGFGIDQIVDFDEFNNAEKIDLSAVTGITDFADLAANHLTQVGANVLITDGANTITLDNALIADLDAGDFIF</sequence>
<keyword evidence="4" id="KW-1185">Reference proteome</keyword>
<proteinExistence type="predicted"/>
<evidence type="ECO:0000256" key="1">
    <source>
        <dbReference type="ARBA" id="ARBA00004613"/>
    </source>
</evidence>
<evidence type="ECO:0000313" key="4">
    <source>
        <dbReference type="Proteomes" id="UP001164020"/>
    </source>
</evidence>
<accession>A0ABY7C5I6</accession>
<dbReference type="SUPFAM" id="SSF51120">
    <property type="entry name" value="beta-Roll"/>
    <property type="match status" value="2"/>
</dbReference>